<proteinExistence type="predicted"/>
<organism evidence="1 2">
    <name type="scientific">Caenorhabditis nigoni</name>
    <dbReference type="NCBI Taxonomy" id="1611254"/>
    <lineage>
        <taxon>Eukaryota</taxon>
        <taxon>Metazoa</taxon>
        <taxon>Ecdysozoa</taxon>
        <taxon>Nematoda</taxon>
        <taxon>Chromadorea</taxon>
        <taxon>Rhabditida</taxon>
        <taxon>Rhabditina</taxon>
        <taxon>Rhabditomorpha</taxon>
        <taxon>Rhabditoidea</taxon>
        <taxon>Rhabditidae</taxon>
        <taxon>Peloderinae</taxon>
        <taxon>Caenorhabditis</taxon>
    </lineage>
</organism>
<name>A0A2G5SR53_9PELO</name>
<keyword evidence="2" id="KW-1185">Reference proteome</keyword>
<gene>
    <name evidence="1" type="primary">Cnig_chr_X.g23725</name>
    <name evidence="1" type="ORF">B9Z55_023725</name>
</gene>
<reference evidence="2" key="1">
    <citation type="submission" date="2017-10" db="EMBL/GenBank/DDBJ databases">
        <title>Rapid genome shrinkage in a self-fertile nematode reveals novel sperm competition proteins.</title>
        <authorList>
            <person name="Yin D."/>
            <person name="Schwarz E.M."/>
            <person name="Thomas C.G."/>
            <person name="Felde R.L."/>
            <person name="Korf I.F."/>
            <person name="Cutter A.D."/>
            <person name="Schartner C.M."/>
            <person name="Ralston E.J."/>
            <person name="Meyer B.J."/>
            <person name="Haag E.S."/>
        </authorList>
    </citation>
    <scope>NUCLEOTIDE SEQUENCE [LARGE SCALE GENOMIC DNA]</scope>
    <source>
        <strain evidence="2">JU1422</strain>
    </source>
</reference>
<evidence type="ECO:0000313" key="2">
    <source>
        <dbReference type="Proteomes" id="UP000230233"/>
    </source>
</evidence>
<accession>A0A2G5SR53</accession>
<comment type="caution">
    <text evidence="1">The sequence shown here is derived from an EMBL/GenBank/DDBJ whole genome shotgun (WGS) entry which is preliminary data.</text>
</comment>
<dbReference type="EMBL" id="PDUG01000006">
    <property type="protein sequence ID" value="PIC17507.1"/>
    <property type="molecule type" value="Genomic_DNA"/>
</dbReference>
<evidence type="ECO:0000313" key="1">
    <source>
        <dbReference type="EMBL" id="PIC17507.1"/>
    </source>
</evidence>
<dbReference type="AlphaFoldDB" id="A0A2G5SR53"/>
<dbReference type="Proteomes" id="UP000230233">
    <property type="component" value="Chromosome X"/>
</dbReference>
<sequence>MGVGIHAFEMNRNEFSMLTPSRLVFIEPWFPIQVAHSLDSEIPECKHIFIVFSNNTIQFREDVGKPKVNTVQCDFLISLAR</sequence>
<protein>
    <submittedName>
        <fullName evidence="1">Uncharacterized protein</fullName>
    </submittedName>
</protein>